<evidence type="ECO:0000313" key="3">
    <source>
        <dbReference type="Proteomes" id="UP000245207"/>
    </source>
</evidence>
<comment type="caution">
    <text evidence="1">The sequence shown here is derived from an EMBL/GenBank/DDBJ whole genome shotgun (WGS) entry which is preliminary data.</text>
</comment>
<evidence type="ECO:0000313" key="1">
    <source>
        <dbReference type="EMBL" id="PWA59861.1"/>
    </source>
</evidence>
<evidence type="ECO:0000313" key="2">
    <source>
        <dbReference type="EMBL" id="PWA95850.1"/>
    </source>
</evidence>
<dbReference type="Proteomes" id="UP000245207">
    <property type="component" value="Unassembled WGS sequence"/>
</dbReference>
<organism evidence="1 3">
    <name type="scientific">Artemisia annua</name>
    <name type="common">Sweet wormwood</name>
    <dbReference type="NCBI Taxonomy" id="35608"/>
    <lineage>
        <taxon>Eukaryota</taxon>
        <taxon>Viridiplantae</taxon>
        <taxon>Streptophyta</taxon>
        <taxon>Embryophyta</taxon>
        <taxon>Tracheophyta</taxon>
        <taxon>Spermatophyta</taxon>
        <taxon>Magnoliopsida</taxon>
        <taxon>eudicotyledons</taxon>
        <taxon>Gunneridae</taxon>
        <taxon>Pentapetalae</taxon>
        <taxon>asterids</taxon>
        <taxon>campanulids</taxon>
        <taxon>Asterales</taxon>
        <taxon>Asteraceae</taxon>
        <taxon>Asteroideae</taxon>
        <taxon>Anthemideae</taxon>
        <taxon>Artemisiinae</taxon>
        <taxon>Artemisia</taxon>
    </lineage>
</organism>
<dbReference type="EMBL" id="PKPP01005511">
    <property type="protein sequence ID" value="PWA59861.1"/>
    <property type="molecule type" value="Genomic_DNA"/>
</dbReference>
<gene>
    <name evidence="2" type="ORF">CTI12_AA045900</name>
    <name evidence="1" type="ORF">CTI12_AA385200</name>
</gene>
<dbReference type="EMBL" id="PKPP01000215">
    <property type="protein sequence ID" value="PWA95850.1"/>
    <property type="molecule type" value="Genomic_DNA"/>
</dbReference>
<protein>
    <submittedName>
        <fullName evidence="1">Uncharacterized protein</fullName>
    </submittedName>
</protein>
<dbReference type="AlphaFoldDB" id="A0A2U1MF12"/>
<keyword evidence="1" id="KW-0496">Mitochondrion</keyword>
<sequence>MNCYNVCLLLGKRACRCRKEASAQQTMNLWVPCLVRRPVPSSKQVPPRRRGGLRIAFTRGMRMRQSLLPRPLGRRGGKPSLLSQSQQKVRGRAIPSFLREGLKSAFIMSSFRQAIGSKGL</sequence>
<geneLocation type="mitochondrion" evidence="1"/>
<accession>A0A2U1MF12</accession>
<reference evidence="1 3" key="1">
    <citation type="journal article" date="2018" name="Mol. Plant">
        <title>The genome of Artemisia annua provides insight into the evolution of Asteraceae family and artemisinin biosynthesis.</title>
        <authorList>
            <person name="Shen Q."/>
            <person name="Zhang L."/>
            <person name="Liao Z."/>
            <person name="Wang S."/>
            <person name="Yan T."/>
            <person name="Shi P."/>
            <person name="Liu M."/>
            <person name="Fu X."/>
            <person name="Pan Q."/>
            <person name="Wang Y."/>
            <person name="Lv Z."/>
            <person name="Lu X."/>
            <person name="Zhang F."/>
            <person name="Jiang W."/>
            <person name="Ma Y."/>
            <person name="Chen M."/>
            <person name="Hao X."/>
            <person name="Li L."/>
            <person name="Tang Y."/>
            <person name="Lv G."/>
            <person name="Zhou Y."/>
            <person name="Sun X."/>
            <person name="Brodelius P.E."/>
            <person name="Rose J.K.C."/>
            <person name="Tang K."/>
        </authorList>
    </citation>
    <scope>NUCLEOTIDE SEQUENCE [LARGE SCALE GENOMIC DNA]</scope>
    <source>
        <strain evidence="3">cv. Huhao1</strain>
        <tissue evidence="1">Leaf</tissue>
    </source>
</reference>
<keyword evidence="3" id="KW-1185">Reference proteome</keyword>
<name>A0A2U1MF12_ARTAN</name>
<dbReference type="OrthoDB" id="1828855at2759"/>
<proteinExistence type="predicted"/>